<feature type="region of interest" description="Disordered" evidence="2">
    <location>
        <begin position="176"/>
        <end position="201"/>
    </location>
</feature>
<gene>
    <name evidence="4" type="ORF">TSUD_415440</name>
</gene>
<evidence type="ECO:0000259" key="3">
    <source>
        <dbReference type="Pfam" id="PF20167"/>
    </source>
</evidence>
<dbReference type="SUPFAM" id="SSF56672">
    <property type="entry name" value="DNA/RNA polymerases"/>
    <property type="match status" value="1"/>
</dbReference>
<dbReference type="OrthoDB" id="1734538at2759"/>
<organism evidence="4 5">
    <name type="scientific">Trifolium subterraneum</name>
    <name type="common">Subterranean clover</name>
    <dbReference type="NCBI Taxonomy" id="3900"/>
    <lineage>
        <taxon>Eukaryota</taxon>
        <taxon>Viridiplantae</taxon>
        <taxon>Streptophyta</taxon>
        <taxon>Embryophyta</taxon>
        <taxon>Tracheophyta</taxon>
        <taxon>Spermatophyta</taxon>
        <taxon>Magnoliopsida</taxon>
        <taxon>eudicotyledons</taxon>
        <taxon>Gunneridae</taxon>
        <taxon>Pentapetalae</taxon>
        <taxon>rosids</taxon>
        <taxon>fabids</taxon>
        <taxon>Fabales</taxon>
        <taxon>Fabaceae</taxon>
        <taxon>Papilionoideae</taxon>
        <taxon>50 kb inversion clade</taxon>
        <taxon>NPAAA clade</taxon>
        <taxon>Hologalegina</taxon>
        <taxon>IRL clade</taxon>
        <taxon>Trifolieae</taxon>
        <taxon>Trifolium</taxon>
    </lineage>
</organism>
<keyword evidence="5" id="KW-1185">Reference proteome</keyword>
<feature type="domain" description="Putative plant transposon protein" evidence="3">
    <location>
        <begin position="657"/>
        <end position="829"/>
    </location>
</feature>
<dbReference type="CDD" id="cd00303">
    <property type="entry name" value="retropepsin_like"/>
    <property type="match status" value="1"/>
</dbReference>
<keyword evidence="1" id="KW-0175">Coiled coil</keyword>
<sequence length="1005" mass="114422">MCSPEAGTEEANYAGGYQKHDPYSKTYNPGWKDNPALKWGNQGNFSQGNSQNPPPRKPSPVEETLNKFMQMSQNNFEMMKSSVEAMKASQEASNRNHEASIRNLETQIGQVSKQVAAQSSGGFVGNTVDNPKNESCKAIGLRSRVVPSVEDAKKKNKKSEVEGEVENEWLIVDEEKVEKNEVPEEEKSENGVKGNNEGEVEKEEKLIDDDSILRRTKKQILENGDKEQVIPPYVKLPYPHLKKKKEKEDGQFKKFLELFTKLEVNIPFGEALEQMPVYAKFMKDLLSGKRKLRDDENVALSEECSAILQQKLPPKLKDPGSFTIPCTIGNVKIGRALCDLGASINLMPLSMMKKLNCGEPKPTRMTLTLADRSVTYPYGVLEDVLVKVNDLLFPADFVILDMDEDSEVPLLLGRPFLATGRALIDVEMGELMLRFQNEQVIFNVFEAMRHQNENPQCYRVDVIDDLVQETSQSETPELPIERVIVNSINTEEENLEKEVEECVRQLEASQSEKVKKKIEDLNVDKPSESKKEVSAPELKELPKHLKYVFLGEELMQPAIISSSLSVLEEEKLMRVLRENKEALGWKISDLKGISPAYCMHKIKLEEEFKPVVQPQRRLNPTLKEVVKKEVLKLLEAGMIYPISDSSWVSPVHVVPKKGDSYATIALEFYANAYRRNDYVSYVRGIRIDYSADAINALLKLEAPEECGVEKRRTSRVPTTEEWWEILSQLCREGAWFVGGREGLPQRIQTTQMKPIPKVWASFFNYTLESASNTSELIVPRIHGVLAILAGEDIDVGRLISRSIKKLADSKGRVYGHASIINALCASQFVPIEGSDMPTACTAAFTNKVIDKMATGHVNMQRAKERCQEREENRQEAPEPIPMVQQQLPQQVPRHHQYTEYELAMGEWAEDISHHFYARPPRFPEPLQRAIQEFRQRPSRYDVLDRFVTMTGLETYIAEQRERAYRCEQYLIAEFRRQEDQYFTDLSGGPPLYPDVVYRRGPPPNQ</sequence>
<dbReference type="InterPro" id="IPR043502">
    <property type="entry name" value="DNA/RNA_pol_sf"/>
</dbReference>
<dbReference type="Gene3D" id="2.40.70.10">
    <property type="entry name" value="Acid Proteases"/>
    <property type="match status" value="1"/>
</dbReference>
<feature type="coiled-coil region" evidence="1">
    <location>
        <begin position="87"/>
        <end position="114"/>
    </location>
</feature>
<feature type="region of interest" description="Disordered" evidence="2">
    <location>
        <begin position="1"/>
        <end position="62"/>
    </location>
</feature>
<accession>A0A2Z6PLB8</accession>
<feature type="compositionally biased region" description="Low complexity" evidence="2">
    <location>
        <begin position="40"/>
        <end position="51"/>
    </location>
</feature>
<dbReference type="AlphaFoldDB" id="A0A2Z6PLB8"/>
<dbReference type="PANTHER" id="PTHR33067">
    <property type="entry name" value="RNA-DIRECTED DNA POLYMERASE-RELATED"/>
    <property type="match status" value="1"/>
</dbReference>
<dbReference type="Pfam" id="PF20167">
    <property type="entry name" value="Transposase_32"/>
    <property type="match status" value="1"/>
</dbReference>
<evidence type="ECO:0000313" key="4">
    <source>
        <dbReference type="EMBL" id="GAU51752.1"/>
    </source>
</evidence>
<dbReference type="Gene3D" id="3.10.10.10">
    <property type="entry name" value="HIV Type 1 Reverse Transcriptase, subunit A, domain 1"/>
    <property type="match status" value="1"/>
</dbReference>
<reference evidence="5" key="1">
    <citation type="journal article" date="2017" name="Front. Plant Sci.">
        <title>Climate Clever Clovers: New Paradigm to Reduce the Environmental Footprint of Ruminants by Breeding Low Methanogenic Forages Utilizing Haplotype Variation.</title>
        <authorList>
            <person name="Kaur P."/>
            <person name="Appels R."/>
            <person name="Bayer P.E."/>
            <person name="Keeble-Gagnere G."/>
            <person name="Wang J."/>
            <person name="Hirakawa H."/>
            <person name="Shirasawa K."/>
            <person name="Vercoe P."/>
            <person name="Stefanova K."/>
            <person name="Durmic Z."/>
            <person name="Nichols P."/>
            <person name="Revell C."/>
            <person name="Isobe S.N."/>
            <person name="Edwards D."/>
            <person name="Erskine W."/>
        </authorList>
    </citation>
    <scope>NUCLEOTIDE SEQUENCE [LARGE SCALE GENOMIC DNA]</scope>
    <source>
        <strain evidence="5">cv. Daliak</strain>
    </source>
</reference>
<feature type="coiled-coil region" evidence="1">
    <location>
        <begin position="485"/>
        <end position="512"/>
    </location>
</feature>
<evidence type="ECO:0000313" key="5">
    <source>
        <dbReference type="Proteomes" id="UP000242715"/>
    </source>
</evidence>
<proteinExistence type="predicted"/>
<dbReference type="InterPro" id="IPR046796">
    <property type="entry name" value="Transposase_32_dom"/>
</dbReference>
<dbReference type="PANTHER" id="PTHR33067:SF39">
    <property type="entry name" value="TRANSCRIPTION FACTOR INTERACTOR AND REGULATOR CCHC(ZN) FAMILY"/>
    <property type="match status" value="1"/>
</dbReference>
<dbReference type="InterPro" id="IPR021109">
    <property type="entry name" value="Peptidase_aspartic_dom_sf"/>
</dbReference>
<evidence type="ECO:0000256" key="2">
    <source>
        <dbReference type="SAM" id="MobiDB-lite"/>
    </source>
</evidence>
<protein>
    <recommendedName>
        <fullName evidence="3">Putative plant transposon protein domain-containing protein</fullName>
    </recommendedName>
</protein>
<name>A0A2Z6PLB8_TRISU</name>
<dbReference type="EMBL" id="DF975497">
    <property type="protein sequence ID" value="GAU51752.1"/>
    <property type="molecule type" value="Genomic_DNA"/>
</dbReference>
<dbReference type="Proteomes" id="UP000242715">
    <property type="component" value="Unassembled WGS sequence"/>
</dbReference>
<evidence type="ECO:0000256" key="1">
    <source>
        <dbReference type="SAM" id="Coils"/>
    </source>
</evidence>